<evidence type="ECO:0000259" key="3">
    <source>
        <dbReference type="Pfam" id="PF25264"/>
    </source>
</evidence>
<gene>
    <name evidence="4" type="ORF">ATC1_131323</name>
</gene>
<dbReference type="Proteomes" id="UP000053370">
    <property type="component" value="Unassembled WGS sequence"/>
</dbReference>
<accession>A0A0S7BLX1</accession>
<dbReference type="PATRIC" id="fig|1678840.3.peg.2780"/>
<reference evidence="4" key="1">
    <citation type="journal article" date="2015" name="Genome Announc.">
        <title>Draft Genome Sequence of Anaerolineae Strain TC1, a Novel Isolate from a Methanogenic Wastewater Treatment System.</title>
        <authorList>
            <person name="Matsuura N."/>
            <person name="Tourlousse D.M."/>
            <person name="Sun L."/>
            <person name="Toyonaga M."/>
            <person name="Kuroda K."/>
            <person name="Ohashi A."/>
            <person name="Cruz R."/>
            <person name="Yamaguchi T."/>
            <person name="Sekiguchi Y."/>
        </authorList>
    </citation>
    <scope>NUCLEOTIDE SEQUENCE [LARGE SCALE GENOMIC DNA]</scope>
    <source>
        <strain evidence="4">TC1</strain>
    </source>
</reference>
<dbReference type="InterPro" id="IPR057186">
    <property type="entry name" value="DUF7864"/>
</dbReference>
<dbReference type="EMBL" id="DF968181">
    <property type="protein sequence ID" value="GAP41338.1"/>
    <property type="molecule type" value="Genomic_DNA"/>
</dbReference>
<dbReference type="InterPro" id="IPR057185">
    <property type="entry name" value="DUF7863"/>
</dbReference>
<dbReference type="RefSeq" id="WP_062282325.1">
    <property type="nucleotide sequence ID" value="NZ_DF968181.1"/>
</dbReference>
<feature type="domain" description="DUF7862" evidence="1">
    <location>
        <begin position="652"/>
        <end position="732"/>
    </location>
</feature>
<dbReference type="Pfam" id="PF25262">
    <property type="entry name" value="DUF7862"/>
    <property type="match status" value="1"/>
</dbReference>
<evidence type="ECO:0000313" key="4">
    <source>
        <dbReference type="EMBL" id="GAP41338.1"/>
    </source>
</evidence>
<feature type="domain" description="DUF7863" evidence="2">
    <location>
        <begin position="210"/>
        <end position="366"/>
    </location>
</feature>
<evidence type="ECO:0008006" key="6">
    <source>
        <dbReference type="Google" id="ProtNLM"/>
    </source>
</evidence>
<proteinExistence type="predicted"/>
<sequence length="747" mass="85046">MSIEKVNAYLASSVSTPFFYSVSDRNYLSVREKLTESGFSIVKVSDYCQNDDKLPDIDGLINDLRTLDSTFVGKKVALIGLGEYLTLRGRREAASVLSQLKDLNLGTIKVVLLLCGIETQVKDLQSDPRFDRRRCCLSDETDCNLSITLVSPAVDITATMGFKALLMKLENDKTGNIAVKTVVNLNDAIATLHKISNSYEGIRLTCPKFDLPYSCGNEQQWTRLLSEINQNNGSFEKIFKKYGFTNDLNIDFYNLVAGLDFRNWLYFIFLKIRINVSGSGYLNYVLEITSQFDKFKDNVLNAIIEINHTDNRFHSFYLERKALVDNFPESEIANFVINNRKNINESIYKLTDNTRTEREEIISWVVKNGIPSCLTLVYPALSSYLERYEFKCDGLSTLLTDYFEAYKKQKVSNKLDNEFLTKVEEFAQSRKYNRLPTRNEIIERLVKTDTYLLWVDALGVEYLAFISELARSLGLSLSIYIARSELPTITIKNRGFFDDWQESGKEKNEELDTIKHKEAGGYNFENNELPIHLARELEIITNVLDKAATELALRHYKRILIASDHGASRLAVLRRKEEKYETDTKGEHSGRCCKYFEPYDLPFAAEENGYLVLADYGRFKGSRAANVEVHGGASLEEVVVPVIELKLKNENIDISLVEPTATVDFRDGTAITLFSKSEFEDVSIVLKGKRYPAVKIDANHYSVTLFDIKRTGEYPADIYVGDDLVSKIKIIALGKSGRVNNEFNELF</sequence>
<organism evidence="4">
    <name type="scientific">Flexilinea flocculi</name>
    <dbReference type="NCBI Taxonomy" id="1678840"/>
    <lineage>
        <taxon>Bacteria</taxon>
        <taxon>Bacillati</taxon>
        <taxon>Chloroflexota</taxon>
        <taxon>Anaerolineae</taxon>
        <taxon>Anaerolineales</taxon>
        <taxon>Anaerolineaceae</taxon>
        <taxon>Flexilinea</taxon>
    </lineage>
</organism>
<dbReference type="Pfam" id="PF25264">
    <property type="entry name" value="DUF7864"/>
    <property type="match status" value="1"/>
</dbReference>
<dbReference type="NCBIfam" id="NF033445">
    <property type="entry name" value="BREX_PglZ_4"/>
    <property type="match status" value="1"/>
</dbReference>
<name>A0A0S7BLX1_9CHLR</name>
<dbReference type="STRING" id="1678840.ATC1_131323"/>
<keyword evidence="5" id="KW-1185">Reference proteome</keyword>
<dbReference type="AlphaFoldDB" id="A0A0S7BLX1"/>
<protein>
    <recommendedName>
        <fullName evidence="6">BREX-4 system phosphatase PglZ</fullName>
    </recommendedName>
</protein>
<evidence type="ECO:0000313" key="5">
    <source>
        <dbReference type="Proteomes" id="UP000053370"/>
    </source>
</evidence>
<dbReference type="OrthoDB" id="2015940at2"/>
<evidence type="ECO:0000259" key="2">
    <source>
        <dbReference type="Pfam" id="PF25263"/>
    </source>
</evidence>
<evidence type="ECO:0000259" key="1">
    <source>
        <dbReference type="Pfam" id="PF25262"/>
    </source>
</evidence>
<dbReference type="InterPro" id="IPR057184">
    <property type="entry name" value="DUF7862"/>
</dbReference>
<feature type="domain" description="DUF7864" evidence="3">
    <location>
        <begin position="3"/>
        <end position="181"/>
    </location>
</feature>
<dbReference type="Pfam" id="PF25263">
    <property type="entry name" value="DUF7863"/>
    <property type="match status" value="1"/>
</dbReference>